<proteinExistence type="predicted"/>
<accession>A0AAV7IHG6</accession>
<sequence length="467" mass="53742">MSVQASENLVTCIIHNRAVKKILYANKEGSEHLRYNCKCVYAMMGLKGSIINVSKVSIIDFKISNASFFCKYNLKIVVGSFCVFDRDCKYQNYTRCSEDTECVREKNYIKIGLSCRPLIESFCKKTEDCFPENSVWVDDKCECKKDFVPQSYERCVPTYFHLKCNPRDEVCQKAQFFSCTDGGKCFCPPNYIALNNKCVLLLNEHCTENKHCHIDFSVCVNIKCRYKPEYAAQANNLCLPILYQFCHSDEDCVNIRFTKCSSNKKCVCEPYYLASKDQTSCLPLISGECEVDDDCVTENSRCYYRKCECKKYYVPKVIDKEYECQQRVPCGNHKDCALINNSQCKDYKCSVDEDCRFDHFHCFNFTCQCKPNYSAVSDTQCEIEQFVVRCSKNIDCGDPWQIECSNNNYCMCKSNNRLINNATCYPLLNGLCWTNDQCLLPNSVCIDYHCQCQSGFIAVATNLCILG</sequence>
<feature type="domain" description="EGF-like" evidence="1">
    <location>
        <begin position="163"/>
        <end position="199"/>
    </location>
</feature>
<dbReference type="InterPro" id="IPR000742">
    <property type="entry name" value="EGF"/>
</dbReference>
<organism evidence="2 3">
    <name type="scientific">Cotesia glomerata</name>
    <name type="common">Lepidopteran parasitic wasp</name>
    <name type="synonym">Apanteles glomeratus</name>
    <dbReference type="NCBI Taxonomy" id="32391"/>
    <lineage>
        <taxon>Eukaryota</taxon>
        <taxon>Metazoa</taxon>
        <taxon>Ecdysozoa</taxon>
        <taxon>Arthropoda</taxon>
        <taxon>Hexapoda</taxon>
        <taxon>Insecta</taxon>
        <taxon>Pterygota</taxon>
        <taxon>Neoptera</taxon>
        <taxon>Endopterygota</taxon>
        <taxon>Hymenoptera</taxon>
        <taxon>Apocrita</taxon>
        <taxon>Ichneumonoidea</taxon>
        <taxon>Braconidae</taxon>
        <taxon>Microgastrinae</taxon>
        <taxon>Cotesia</taxon>
    </lineage>
</organism>
<dbReference type="SMART" id="SM00181">
    <property type="entry name" value="EGF"/>
    <property type="match status" value="4"/>
</dbReference>
<dbReference type="PANTHER" id="PTHR39069">
    <property type="entry name" value="ECDYSONE-INDUCIBLE GENE E1, ISOFORM A"/>
    <property type="match status" value="1"/>
</dbReference>
<dbReference type="AlphaFoldDB" id="A0AAV7IHG6"/>
<dbReference type="EMBL" id="JAHXZJ010001864">
    <property type="protein sequence ID" value="KAH0550491.1"/>
    <property type="molecule type" value="Genomic_DNA"/>
</dbReference>
<comment type="caution">
    <text evidence="2">The sequence shown here is derived from an EMBL/GenBank/DDBJ whole genome shotgun (WGS) entry which is preliminary data.</text>
</comment>
<keyword evidence="3" id="KW-1185">Reference proteome</keyword>
<reference evidence="2 3" key="1">
    <citation type="journal article" date="2021" name="J. Hered.">
        <title>A chromosome-level genome assembly of the parasitoid wasp, Cotesia glomerata (Hymenoptera: Braconidae).</title>
        <authorList>
            <person name="Pinto B.J."/>
            <person name="Weis J.J."/>
            <person name="Gamble T."/>
            <person name="Ode P.J."/>
            <person name="Paul R."/>
            <person name="Zaspel J.M."/>
        </authorList>
    </citation>
    <scope>NUCLEOTIDE SEQUENCE [LARGE SCALE GENOMIC DNA]</scope>
    <source>
        <strain evidence="2">CgM1</strain>
    </source>
</reference>
<protein>
    <recommendedName>
        <fullName evidence="1">EGF-like domain-containing protein</fullName>
    </recommendedName>
</protein>
<dbReference type="PANTHER" id="PTHR39069:SF8">
    <property type="entry name" value="FI17111P1"/>
    <property type="match status" value="1"/>
</dbReference>
<feature type="domain" description="EGF-like" evidence="1">
    <location>
        <begin position="114"/>
        <end position="156"/>
    </location>
</feature>
<feature type="domain" description="EGF-like" evidence="1">
    <location>
        <begin position="348"/>
        <end position="382"/>
    </location>
</feature>
<evidence type="ECO:0000259" key="1">
    <source>
        <dbReference type="SMART" id="SM00181"/>
    </source>
</evidence>
<evidence type="ECO:0000313" key="2">
    <source>
        <dbReference type="EMBL" id="KAH0550491.1"/>
    </source>
</evidence>
<evidence type="ECO:0000313" key="3">
    <source>
        <dbReference type="Proteomes" id="UP000826195"/>
    </source>
</evidence>
<dbReference type="Proteomes" id="UP000826195">
    <property type="component" value="Unassembled WGS sequence"/>
</dbReference>
<gene>
    <name evidence="2" type="ORF">KQX54_019705</name>
</gene>
<name>A0AAV7IHG6_COTGL</name>
<feature type="domain" description="EGF-like" evidence="1">
    <location>
        <begin position="423"/>
        <end position="465"/>
    </location>
</feature>